<evidence type="ECO:0000313" key="3">
    <source>
        <dbReference type="Proteomes" id="UP000758168"/>
    </source>
</evidence>
<keyword evidence="3" id="KW-1185">Reference proteome</keyword>
<reference evidence="2 3" key="1">
    <citation type="submission" date="2021-03" db="EMBL/GenBank/DDBJ databases">
        <title>Sequencing the genomes of 1000 actinobacteria strains.</title>
        <authorList>
            <person name="Klenk H.-P."/>
        </authorList>
    </citation>
    <scope>NUCLEOTIDE SEQUENCE [LARGE SCALE GENOMIC DNA]</scope>
    <source>
        <strain evidence="2 3">DSM 12936</strain>
    </source>
</reference>
<comment type="caution">
    <text evidence="2">The sequence shown here is derived from an EMBL/GenBank/DDBJ whole genome shotgun (WGS) entry which is preliminary data.</text>
</comment>
<keyword evidence="1" id="KW-0812">Transmembrane</keyword>
<dbReference type="EMBL" id="JAGIOB010000001">
    <property type="protein sequence ID" value="MBP2417096.1"/>
    <property type="molecule type" value="Genomic_DNA"/>
</dbReference>
<organism evidence="2 3">
    <name type="scientific">Microlunatus capsulatus</name>
    <dbReference type="NCBI Taxonomy" id="99117"/>
    <lineage>
        <taxon>Bacteria</taxon>
        <taxon>Bacillati</taxon>
        <taxon>Actinomycetota</taxon>
        <taxon>Actinomycetes</taxon>
        <taxon>Propionibacteriales</taxon>
        <taxon>Propionibacteriaceae</taxon>
        <taxon>Microlunatus</taxon>
    </lineage>
</organism>
<gene>
    <name evidence="2" type="ORF">JOF54_002018</name>
</gene>
<feature type="transmembrane region" description="Helical" evidence="1">
    <location>
        <begin position="6"/>
        <end position="31"/>
    </location>
</feature>
<proteinExistence type="predicted"/>
<evidence type="ECO:0000256" key="1">
    <source>
        <dbReference type="SAM" id="Phobius"/>
    </source>
</evidence>
<evidence type="ECO:0000313" key="2">
    <source>
        <dbReference type="EMBL" id="MBP2417096.1"/>
    </source>
</evidence>
<feature type="transmembrane region" description="Helical" evidence="1">
    <location>
        <begin position="120"/>
        <end position="138"/>
    </location>
</feature>
<feature type="transmembrane region" description="Helical" evidence="1">
    <location>
        <begin position="51"/>
        <end position="71"/>
    </location>
</feature>
<feature type="transmembrane region" description="Helical" evidence="1">
    <location>
        <begin position="77"/>
        <end position="99"/>
    </location>
</feature>
<evidence type="ECO:0008006" key="4">
    <source>
        <dbReference type="Google" id="ProtNLM"/>
    </source>
</evidence>
<dbReference type="Proteomes" id="UP000758168">
    <property type="component" value="Unassembled WGS sequence"/>
</dbReference>
<sequence length="139" mass="13880">MGDMTWPVALLGATALHAGFQLTVSVLVYPVLAATPAETWAPVHARHSRRIVPLVGVVYLALVVAGVGALLTSPGPAGLAAVAAAALGPALTAAVAAPLHGRLGAGRDPALLRRLLAADRLRSAAAVLALLLATLALLV</sequence>
<dbReference type="RefSeq" id="WP_210055302.1">
    <property type="nucleotide sequence ID" value="NZ_JAGIOB010000001.1"/>
</dbReference>
<protein>
    <recommendedName>
        <fullName evidence="4">DUF1772 domain-containing protein</fullName>
    </recommendedName>
</protein>
<keyword evidence="1" id="KW-1133">Transmembrane helix</keyword>
<keyword evidence="1" id="KW-0472">Membrane</keyword>
<name>A0ABS4Z7W1_9ACTN</name>
<accession>A0ABS4Z7W1</accession>